<reference evidence="1" key="1">
    <citation type="submission" date="2022-04" db="EMBL/GenBank/DDBJ databases">
        <title>Chromosome-scale genome assembly of Holotrichia oblita Faldermann.</title>
        <authorList>
            <person name="Rongchong L."/>
        </authorList>
    </citation>
    <scope>NUCLEOTIDE SEQUENCE</scope>
    <source>
        <strain evidence="1">81SQS9</strain>
    </source>
</reference>
<evidence type="ECO:0000313" key="2">
    <source>
        <dbReference type="Proteomes" id="UP001056778"/>
    </source>
</evidence>
<name>A0ACB9SP14_HOLOL</name>
<gene>
    <name evidence="1" type="ORF">MML48_8g00017386</name>
</gene>
<dbReference type="EMBL" id="CM043022">
    <property type="protein sequence ID" value="KAI4457064.1"/>
    <property type="molecule type" value="Genomic_DNA"/>
</dbReference>
<keyword evidence="2" id="KW-1185">Reference proteome</keyword>
<evidence type="ECO:0000313" key="1">
    <source>
        <dbReference type="EMBL" id="KAI4457064.1"/>
    </source>
</evidence>
<dbReference type="Proteomes" id="UP001056778">
    <property type="component" value="Chromosome 8"/>
</dbReference>
<proteinExistence type="predicted"/>
<sequence>MSDQAGPGVPPQPSSPDEKDRAPNRVVLSDSELGSLSSVEFATHWRQQDTYITSLEQRLSQQEGRYTIHMFSVRFGANFVVVAGELAELRLTADRSRCQLTESQQREKVLVRRLAAKEQETQDYVCQVNELKTAQIPTNSSLRSTLVDPAVNSLLQILRAELQTTKARLEDTQNELSAWKFTPDSNTGKRLMAKCRMLYHENEDLGKITSSGRVAKLEGDLALQTSFSEEVRQSQLELDSFLADLDEDVEGMQSTILYLQQELRKANEATVALQRENSSLKQQNGRANGDSVCDPDRTDSESEANRTTRVKRVRRSSVLSIDYEDDTLVINSNGDVAMSDAE</sequence>
<accession>A0ACB9SP14</accession>
<protein>
    <submittedName>
        <fullName evidence="1">Wilms' tumor 1-associating protein</fullName>
    </submittedName>
</protein>
<comment type="caution">
    <text evidence="1">The sequence shown here is derived from an EMBL/GenBank/DDBJ whole genome shotgun (WGS) entry which is preliminary data.</text>
</comment>
<organism evidence="1 2">
    <name type="scientific">Holotrichia oblita</name>
    <name type="common">Chafer beetle</name>
    <dbReference type="NCBI Taxonomy" id="644536"/>
    <lineage>
        <taxon>Eukaryota</taxon>
        <taxon>Metazoa</taxon>
        <taxon>Ecdysozoa</taxon>
        <taxon>Arthropoda</taxon>
        <taxon>Hexapoda</taxon>
        <taxon>Insecta</taxon>
        <taxon>Pterygota</taxon>
        <taxon>Neoptera</taxon>
        <taxon>Endopterygota</taxon>
        <taxon>Coleoptera</taxon>
        <taxon>Polyphaga</taxon>
        <taxon>Scarabaeiformia</taxon>
        <taxon>Scarabaeidae</taxon>
        <taxon>Melolonthinae</taxon>
        <taxon>Holotrichia</taxon>
    </lineage>
</organism>